<comment type="caution">
    <text evidence="1">The sequence shown here is derived from an EMBL/GenBank/DDBJ whole genome shotgun (WGS) entry which is preliminary data.</text>
</comment>
<keyword evidence="3" id="KW-1185">Reference proteome</keyword>
<accession>A0AAD7DVI1</accession>
<proteinExistence type="predicted"/>
<reference evidence="1" key="1">
    <citation type="submission" date="2023-03" db="EMBL/GenBank/DDBJ databases">
        <title>Massive genome expansion in bonnet fungi (Mycena s.s.) driven by repeated elements and novel gene families across ecological guilds.</title>
        <authorList>
            <consortium name="Lawrence Berkeley National Laboratory"/>
            <person name="Harder C.B."/>
            <person name="Miyauchi S."/>
            <person name="Viragh M."/>
            <person name="Kuo A."/>
            <person name="Thoen E."/>
            <person name="Andreopoulos B."/>
            <person name="Lu D."/>
            <person name="Skrede I."/>
            <person name="Drula E."/>
            <person name="Henrissat B."/>
            <person name="Morin E."/>
            <person name="Kohler A."/>
            <person name="Barry K."/>
            <person name="LaButti K."/>
            <person name="Morin E."/>
            <person name="Salamov A."/>
            <person name="Lipzen A."/>
            <person name="Mereny Z."/>
            <person name="Hegedus B."/>
            <person name="Baldrian P."/>
            <person name="Stursova M."/>
            <person name="Weitz H."/>
            <person name="Taylor A."/>
            <person name="Grigoriev I.V."/>
            <person name="Nagy L.G."/>
            <person name="Martin F."/>
            <person name="Kauserud H."/>
        </authorList>
    </citation>
    <scope>NUCLEOTIDE SEQUENCE</scope>
    <source>
        <strain evidence="1">CBHHK182m</strain>
    </source>
</reference>
<protein>
    <submittedName>
        <fullName evidence="1">Uncharacterized protein</fullName>
    </submittedName>
</protein>
<evidence type="ECO:0000313" key="3">
    <source>
        <dbReference type="Proteomes" id="UP001215598"/>
    </source>
</evidence>
<dbReference type="Proteomes" id="UP001215598">
    <property type="component" value="Unassembled WGS sequence"/>
</dbReference>
<sequence length="290" mass="33268">MDPIENEVDWIAQGKVWVSVPPRVKRMATEYFTIPQELEFELLPSPHLTITKMLEFPLPLQNTVVTATQPAQFFSTIIPDISDKDLMLRTWRLPIPDSKTVNKLVACSRQCWLDGSQSVIYSHLGGDVTHFPLWILLYWVAVLEIKHDIWVPWRKSQDWVKHNRKIVQRNPTCAVLAEETTLMLAMLPWGIPKAGLSDSEPFYSLWRFLGLHWLAGLQMNDMLELLHCKVSSNPDLVKNTRVAGTALLPKILDAYRTADTGTYWTAQELRWIRDLADDLIQNNAAVIIIS</sequence>
<dbReference type="AlphaFoldDB" id="A0AAD7DVI1"/>
<dbReference type="EMBL" id="JARKIB010000128">
    <property type="protein sequence ID" value="KAJ7735157.1"/>
    <property type="molecule type" value="Genomic_DNA"/>
</dbReference>
<organism evidence="1 3">
    <name type="scientific">Mycena metata</name>
    <dbReference type="NCBI Taxonomy" id="1033252"/>
    <lineage>
        <taxon>Eukaryota</taxon>
        <taxon>Fungi</taxon>
        <taxon>Dikarya</taxon>
        <taxon>Basidiomycota</taxon>
        <taxon>Agaricomycotina</taxon>
        <taxon>Agaricomycetes</taxon>
        <taxon>Agaricomycetidae</taxon>
        <taxon>Agaricales</taxon>
        <taxon>Marasmiineae</taxon>
        <taxon>Mycenaceae</taxon>
        <taxon>Mycena</taxon>
    </lineage>
</organism>
<evidence type="ECO:0000313" key="2">
    <source>
        <dbReference type="EMBL" id="KAJ7735157.1"/>
    </source>
</evidence>
<evidence type="ECO:0000313" key="1">
    <source>
        <dbReference type="EMBL" id="KAJ7698754.1"/>
    </source>
</evidence>
<name>A0AAD7DVI1_9AGAR</name>
<dbReference type="EMBL" id="JARKIB010000585">
    <property type="protein sequence ID" value="KAJ7698754.1"/>
    <property type="molecule type" value="Genomic_DNA"/>
</dbReference>
<gene>
    <name evidence="2" type="ORF">B0H16DRAFT_1731418</name>
    <name evidence="1" type="ORF">B0H16DRAFT_1749626</name>
</gene>